<dbReference type="AlphaFoldDB" id="A0A7X6KXT2"/>
<feature type="signal peptide" evidence="1">
    <location>
        <begin position="1"/>
        <end position="30"/>
    </location>
</feature>
<feature type="chain" id="PRO_5030995069" evidence="1">
    <location>
        <begin position="31"/>
        <end position="176"/>
    </location>
</feature>
<name>A0A7X6KXT2_9CELL</name>
<proteinExistence type="predicted"/>
<dbReference type="EMBL" id="JAAXOX010000012">
    <property type="protein sequence ID" value="NKY24164.1"/>
    <property type="molecule type" value="Genomic_DNA"/>
</dbReference>
<dbReference type="RefSeq" id="WP_168631293.1">
    <property type="nucleotide sequence ID" value="NZ_BONL01000008.1"/>
</dbReference>
<evidence type="ECO:0000256" key="1">
    <source>
        <dbReference type="SAM" id="SignalP"/>
    </source>
</evidence>
<keyword evidence="3" id="KW-1185">Reference proteome</keyword>
<protein>
    <submittedName>
        <fullName evidence="2">DUF3515 family protein</fullName>
    </submittedName>
</protein>
<organism evidence="2 3">
    <name type="scientific">Cellulomonas denverensis</name>
    <dbReference type="NCBI Taxonomy" id="264297"/>
    <lineage>
        <taxon>Bacteria</taxon>
        <taxon>Bacillati</taxon>
        <taxon>Actinomycetota</taxon>
        <taxon>Actinomycetes</taxon>
        <taxon>Micrococcales</taxon>
        <taxon>Cellulomonadaceae</taxon>
        <taxon>Cellulomonas</taxon>
    </lineage>
</organism>
<evidence type="ECO:0000313" key="3">
    <source>
        <dbReference type="Proteomes" id="UP000581206"/>
    </source>
</evidence>
<dbReference type="Proteomes" id="UP000581206">
    <property type="component" value="Unassembled WGS sequence"/>
</dbReference>
<evidence type="ECO:0000313" key="2">
    <source>
        <dbReference type="EMBL" id="NKY24164.1"/>
    </source>
</evidence>
<comment type="caution">
    <text evidence="2">The sequence shown here is derived from an EMBL/GenBank/DDBJ whole genome shotgun (WGS) entry which is preliminary data.</text>
</comment>
<sequence length="176" mass="17770">MSPAATARLSALAVAVLAVAGCASSVGVPAAPDAQDPDCARVILALPQSLGDGLERRQTTSQATAAWGTGDQVVVLRCGVEPPGPTTEQCVTMETASGATVDWLVRAESTPAGDPTPAATDPALDPGGSDWTFLTYGRDPAIEVQVPAAVVAERSTTFLDALVPAVSQIAADRSCV</sequence>
<gene>
    <name evidence="2" type="ORF">HGA03_15960</name>
</gene>
<dbReference type="InterPro" id="IPR021903">
    <property type="entry name" value="DUF3515"/>
</dbReference>
<reference evidence="2 3" key="1">
    <citation type="submission" date="2020-04" db="EMBL/GenBank/DDBJ databases">
        <title>MicrobeNet Type strains.</title>
        <authorList>
            <person name="Nicholson A.C."/>
        </authorList>
    </citation>
    <scope>NUCLEOTIDE SEQUENCE [LARGE SCALE GENOMIC DNA]</scope>
    <source>
        <strain evidence="2 3">ATCC BAA-788</strain>
    </source>
</reference>
<dbReference type="Pfam" id="PF12028">
    <property type="entry name" value="DUF3515"/>
    <property type="match status" value="1"/>
</dbReference>
<accession>A0A7X6KXT2</accession>
<keyword evidence="1" id="KW-0732">Signal</keyword>